<feature type="signal peptide" evidence="7">
    <location>
        <begin position="1"/>
        <end position="18"/>
    </location>
</feature>
<feature type="domain" description="Peptidase S8/S53" evidence="8">
    <location>
        <begin position="165"/>
        <end position="391"/>
    </location>
</feature>
<feature type="active site" description="Charge relay system" evidence="5">
    <location>
        <position position="206"/>
    </location>
</feature>
<organism evidence="9 10">
    <name type="scientific">Umbelopsis vinacea</name>
    <dbReference type="NCBI Taxonomy" id="44442"/>
    <lineage>
        <taxon>Eukaryota</taxon>
        <taxon>Fungi</taxon>
        <taxon>Fungi incertae sedis</taxon>
        <taxon>Mucoromycota</taxon>
        <taxon>Mucoromycotina</taxon>
        <taxon>Umbelopsidomycetes</taxon>
        <taxon>Umbelopsidales</taxon>
        <taxon>Umbelopsidaceae</taxon>
        <taxon>Umbelopsis</taxon>
    </lineage>
</organism>
<evidence type="ECO:0000256" key="3">
    <source>
        <dbReference type="ARBA" id="ARBA00022801"/>
    </source>
</evidence>
<dbReference type="InterPro" id="IPR000209">
    <property type="entry name" value="Peptidase_S8/S53_dom"/>
</dbReference>
<dbReference type="AlphaFoldDB" id="A0A8H7PSV8"/>
<feature type="active site" description="Charge relay system" evidence="5">
    <location>
        <position position="174"/>
    </location>
</feature>
<keyword evidence="4 5" id="KW-0720">Serine protease</keyword>
<dbReference type="InterPro" id="IPR023828">
    <property type="entry name" value="Peptidase_S8_Ser-AS"/>
</dbReference>
<dbReference type="PRINTS" id="PR00723">
    <property type="entry name" value="SUBTILISIN"/>
</dbReference>
<dbReference type="CDD" id="cd04077">
    <property type="entry name" value="Peptidases_S8_PCSK9_ProteinaseK_like"/>
    <property type="match status" value="1"/>
</dbReference>
<sequence length="413" mass="44647">MTRQLVIYALLILKIAFAEVARGPTHIIRLSEGRNGTIVAGDKLILQKYHQYQTMVKNGASVAGAVDTGLLKDPTNLSNIYIGEGFSAVTGTFSLSFIEHILSHDDVEYVEANEIYRATKMRPVYRPPSKRSKIAQHNAPSWGLARISRNKKENTNDYSYESAAGDGVQVFIMDTGINVEHDDFNGRATLDANFVNEESEEDLGGHGTHVAAIIGGTTFGVSKKVKLRSIKILDKYGDGTTVRLLHEYVGKLSKGEKSVINLSLSGPKSKMINDALSSTSNDYNIPIFVSAGNTADDACNYSPSDNPDVFTVGSTDRDDSVSKFSSTGQCVRLYAPGKDIKSAWLGSKDATMILDGTSMANPHVAGIAAVLMSQKTYSSPKKLYDAITDIAVKGLLSFPDGSEKSSHNLLAHI</sequence>
<dbReference type="EMBL" id="JAEPRA010000011">
    <property type="protein sequence ID" value="KAG2178636.1"/>
    <property type="molecule type" value="Genomic_DNA"/>
</dbReference>
<dbReference type="InterPro" id="IPR036852">
    <property type="entry name" value="Peptidase_S8/S53_dom_sf"/>
</dbReference>
<proteinExistence type="inferred from homology"/>
<dbReference type="InterPro" id="IPR015500">
    <property type="entry name" value="Peptidase_S8_subtilisin-rel"/>
</dbReference>
<evidence type="ECO:0000256" key="1">
    <source>
        <dbReference type="ARBA" id="ARBA00011073"/>
    </source>
</evidence>
<evidence type="ECO:0000256" key="7">
    <source>
        <dbReference type="SAM" id="SignalP"/>
    </source>
</evidence>
<gene>
    <name evidence="9" type="ORF">INT44_001789</name>
</gene>
<dbReference type="PROSITE" id="PS00138">
    <property type="entry name" value="SUBTILASE_SER"/>
    <property type="match status" value="1"/>
</dbReference>
<evidence type="ECO:0000256" key="4">
    <source>
        <dbReference type="ARBA" id="ARBA00022825"/>
    </source>
</evidence>
<dbReference type="Gene3D" id="3.40.50.200">
    <property type="entry name" value="Peptidase S8/S53 domain"/>
    <property type="match status" value="1"/>
</dbReference>
<dbReference type="GO" id="GO:0006508">
    <property type="term" value="P:proteolysis"/>
    <property type="evidence" value="ECO:0007669"/>
    <property type="project" value="UniProtKB-KW"/>
</dbReference>
<accession>A0A8H7PSV8</accession>
<evidence type="ECO:0000313" key="9">
    <source>
        <dbReference type="EMBL" id="KAG2178636.1"/>
    </source>
</evidence>
<comment type="caution">
    <text evidence="9">The sequence shown here is derived from an EMBL/GenBank/DDBJ whole genome shotgun (WGS) entry which is preliminary data.</text>
</comment>
<comment type="similarity">
    <text evidence="1 5 6">Belongs to the peptidase S8 family.</text>
</comment>
<dbReference type="Pfam" id="PF00082">
    <property type="entry name" value="Peptidase_S8"/>
    <property type="match status" value="1"/>
</dbReference>
<dbReference type="InterPro" id="IPR034193">
    <property type="entry name" value="PCSK9_ProteinaseK-like"/>
</dbReference>
<evidence type="ECO:0000256" key="6">
    <source>
        <dbReference type="RuleBase" id="RU003355"/>
    </source>
</evidence>
<dbReference type="PANTHER" id="PTHR43806">
    <property type="entry name" value="PEPTIDASE S8"/>
    <property type="match status" value="1"/>
</dbReference>
<reference evidence="9" key="1">
    <citation type="submission" date="2020-12" db="EMBL/GenBank/DDBJ databases">
        <title>Metabolic potential, ecology and presence of endohyphal bacteria is reflected in genomic diversity of Mucoromycotina.</title>
        <authorList>
            <person name="Muszewska A."/>
            <person name="Okrasinska A."/>
            <person name="Steczkiewicz K."/>
            <person name="Drgas O."/>
            <person name="Orlowska M."/>
            <person name="Perlinska-Lenart U."/>
            <person name="Aleksandrzak-Piekarczyk T."/>
            <person name="Szatraj K."/>
            <person name="Zielenkiewicz U."/>
            <person name="Pilsyk S."/>
            <person name="Malc E."/>
            <person name="Mieczkowski P."/>
            <person name="Kruszewska J.S."/>
            <person name="Biernat P."/>
            <person name="Pawlowska J."/>
        </authorList>
    </citation>
    <scope>NUCLEOTIDE SEQUENCE</scope>
    <source>
        <strain evidence="9">WA0000051536</strain>
    </source>
</reference>
<dbReference type="PROSITE" id="PS00136">
    <property type="entry name" value="SUBTILASE_ASP"/>
    <property type="match status" value="1"/>
</dbReference>
<dbReference type="OrthoDB" id="206201at2759"/>
<feature type="active site" description="Charge relay system" evidence="5">
    <location>
        <position position="358"/>
    </location>
</feature>
<dbReference type="GO" id="GO:0004252">
    <property type="term" value="F:serine-type endopeptidase activity"/>
    <property type="evidence" value="ECO:0007669"/>
    <property type="project" value="UniProtKB-UniRule"/>
</dbReference>
<dbReference type="SUPFAM" id="SSF52743">
    <property type="entry name" value="Subtilisin-like"/>
    <property type="match status" value="1"/>
</dbReference>
<keyword evidence="10" id="KW-1185">Reference proteome</keyword>
<evidence type="ECO:0000313" key="10">
    <source>
        <dbReference type="Proteomes" id="UP000612746"/>
    </source>
</evidence>
<evidence type="ECO:0000256" key="2">
    <source>
        <dbReference type="ARBA" id="ARBA00022670"/>
    </source>
</evidence>
<keyword evidence="7" id="KW-0732">Signal</keyword>
<dbReference type="Proteomes" id="UP000612746">
    <property type="component" value="Unassembled WGS sequence"/>
</dbReference>
<dbReference type="FunFam" id="3.40.50.200:FF:000014">
    <property type="entry name" value="Proteinase K"/>
    <property type="match status" value="1"/>
</dbReference>
<dbReference type="PANTHER" id="PTHR43806:SF11">
    <property type="entry name" value="CEREVISIN-RELATED"/>
    <property type="match status" value="1"/>
</dbReference>
<evidence type="ECO:0000259" key="8">
    <source>
        <dbReference type="Pfam" id="PF00082"/>
    </source>
</evidence>
<name>A0A8H7PSV8_9FUNG</name>
<dbReference type="InterPro" id="IPR050131">
    <property type="entry name" value="Peptidase_S8_subtilisin-like"/>
</dbReference>
<evidence type="ECO:0000256" key="5">
    <source>
        <dbReference type="PROSITE-ProRule" id="PRU01240"/>
    </source>
</evidence>
<feature type="chain" id="PRO_5034585169" description="Peptidase S8/S53 domain-containing protein" evidence="7">
    <location>
        <begin position="19"/>
        <end position="413"/>
    </location>
</feature>
<protein>
    <recommendedName>
        <fullName evidence="8">Peptidase S8/S53 domain-containing protein</fullName>
    </recommendedName>
</protein>
<keyword evidence="3 5" id="KW-0378">Hydrolase</keyword>
<dbReference type="PROSITE" id="PS51892">
    <property type="entry name" value="SUBTILASE"/>
    <property type="match status" value="1"/>
</dbReference>
<dbReference type="InterPro" id="IPR023827">
    <property type="entry name" value="Peptidase_S8_Asp-AS"/>
</dbReference>
<dbReference type="GO" id="GO:0005615">
    <property type="term" value="C:extracellular space"/>
    <property type="evidence" value="ECO:0007669"/>
    <property type="project" value="TreeGrafter"/>
</dbReference>
<keyword evidence="2 5" id="KW-0645">Protease</keyword>